<feature type="domain" description="Proline dehydrogenase" evidence="2">
    <location>
        <begin position="2"/>
        <end position="60"/>
    </location>
</feature>
<dbReference type="EMBL" id="CP159289">
    <property type="protein sequence ID" value="XCH23450.1"/>
    <property type="molecule type" value="Genomic_DNA"/>
</dbReference>
<gene>
    <name evidence="3" type="ORF">ABV298_24510</name>
</gene>
<dbReference type="Pfam" id="PF01619">
    <property type="entry name" value="Pro_dh"/>
    <property type="match status" value="1"/>
</dbReference>
<dbReference type="Gene3D" id="3.20.20.220">
    <property type="match status" value="1"/>
</dbReference>
<organism evidence="3">
    <name type="scientific">Dyadobacter sp. 676</name>
    <dbReference type="NCBI Taxonomy" id="3088362"/>
    <lineage>
        <taxon>Bacteria</taxon>
        <taxon>Pseudomonadati</taxon>
        <taxon>Bacteroidota</taxon>
        <taxon>Cytophagia</taxon>
        <taxon>Cytophagales</taxon>
        <taxon>Spirosomataceae</taxon>
        <taxon>Dyadobacter</taxon>
    </lineage>
</organism>
<dbReference type="SUPFAM" id="SSF51730">
    <property type="entry name" value="FAD-linked oxidoreductase"/>
    <property type="match status" value="1"/>
</dbReference>
<evidence type="ECO:0000313" key="3">
    <source>
        <dbReference type="EMBL" id="XCH23450.1"/>
    </source>
</evidence>
<reference evidence="3" key="1">
    <citation type="submission" date="2024-06" db="EMBL/GenBank/DDBJ databases">
        <title>Sequencing and assembly of the genome of Dyadobacter sp. strain 676, a symbiont of Cyamopsis tetragonoloba.</title>
        <authorList>
            <person name="Guro P."/>
            <person name="Sazanova A."/>
            <person name="Kuznetsova I."/>
            <person name="Belimov A."/>
            <person name="Safronova V."/>
        </authorList>
    </citation>
    <scope>NUCLEOTIDE SEQUENCE</scope>
    <source>
        <strain evidence="3">676</strain>
    </source>
</reference>
<dbReference type="InterPro" id="IPR029041">
    <property type="entry name" value="FAD-linked_oxidoreductase-like"/>
</dbReference>
<dbReference type="AlphaFoldDB" id="A0AAU8FG05"/>
<dbReference type="InterPro" id="IPR002872">
    <property type="entry name" value="Proline_DH_dom"/>
</dbReference>
<keyword evidence="1" id="KW-0560">Oxidoreductase</keyword>
<proteinExistence type="predicted"/>
<protein>
    <submittedName>
        <fullName evidence="3">Proline dehydrogenase family protein</fullName>
    </submittedName>
</protein>
<sequence>MKLLSQHRMPAQQYEFECLLGIASDQLIELMHAGHPAKIYIVYGQEWHLYLCNRIAENPMNLFLALEDIIPN</sequence>
<evidence type="ECO:0000256" key="1">
    <source>
        <dbReference type="ARBA" id="ARBA00023002"/>
    </source>
</evidence>
<dbReference type="GO" id="GO:0004657">
    <property type="term" value="F:proline dehydrogenase activity"/>
    <property type="evidence" value="ECO:0007669"/>
    <property type="project" value="UniProtKB-ARBA"/>
</dbReference>
<evidence type="ECO:0000259" key="2">
    <source>
        <dbReference type="Pfam" id="PF01619"/>
    </source>
</evidence>
<dbReference type="RefSeq" id="WP_353718776.1">
    <property type="nucleotide sequence ID" value="NZ_CP159289.1"/>
</dbReference>
<accession>A0AAU8FG05</accession>
<dbReference type="GO" id="GO:0006562">
    <property type="term" value="P:L-proline catabolic process"/>
    <property type="evidence" value="ECO:0007669"/>
    <property type="project" value="UniProtKB-ARBA"/>
</dbReference>
<name>A0AAU8FG05_9BACT</name>